<evidence type="ECO:0000313" key="1">
    <source>
        <dbReference type="Proteomes" id="UP000036681"/>
    </source>
</evidence>
<sequence>MAGIFVIYRANSTPTGCTPTFRIGSSSLVGNDATNHFVKTNNTAAMMTPMCGGTQPSPLMSSSVFSPQLMDQTTISNMWNPQLASALLNTLANSPSILAKEYYKQIVASLNLYTTMTNGGLGTGVTSGTAVTSSMQERPINMQGYLTAAAMLDGAPCPTSGPGNMLKRPR</sequence>
<reference evidence="2" key="1">
    <citation type="submission" date="2017-02" db="UniProtKB">
        <authorList>
            <consortium name="WormBaseParasite"/>
        </authorList>
    </citation>
    <scope>IDENTIFICATION</scope>
</reference>
<name>A0A0M3IA20_ASCLU</name>
<accession>A0A0M3IA20</accession>
<dbReference type="WBParaSite" id="ALUE_0001436901-mRNA-1">
    <property type="protein sequence ID" value="ALUE_0001436901-mRNA-1"/>
    <property type="gene ID" value="ALUE_0001436901"/>
</dbReference>
<keyword evidence="1" id="KW-1185">Reference proteome</keyword>
<protein>
    <submittedName>
        <fullName evidence="2">Uncharacterized protein</fullName>
    </submittedName>
</protein>
<organism evidence="1 2">
    <name type="scientific">Ascaris lumbricoides</name>
    <name type="common">Giant roundworm</name>
    <dbReference type="NCBI Taxonomy" id="6252"/>
    <lineage>
        <taxon>Eukaryota</taxon>
        <taxon>Metazoa</taxon>
        <taxon>Ecdysozoa</taxon>
        <taxon>Nematoda</taxon>
        <taxon>Chromadorea</taxon>
        <taxon>Rhabditida</taxon>
        <taxon>Spirurina</taxon>
        <taxon>Ascaridomorpha</taxon>
        <taxon>Ascaridoidea</taxon>
        <taxon>Ascarididae</taxon>
        <taxon>Ascaris</taxon>
    </lineage>
</organism>
<evidence type="ECO:0000313" key="2">
    <source>
        <dbReference type="WBParaSite" id="ALUE_0001436901-mRNA-1"/>
    </source>
</evidence>
<proteinExistence type="predicted"/>
<dbReference type="AlphaFoldDB" id="A0A0M3IA20"/>
<dbReference type="Proteomes" id="UP000036681">
    <property type="component" value="Unplaced"/>
</dbReference>